<evidence type="ECO:0000256" key="11">
    <source>
        <dbReference type="RuleBase" id="RU003357"/>
    </source>
</evidence>
<dbReference type="InterPro" id="IPR000531">
    <property type="entry name" value="Beta-barrel_TonB"/>
</dbReference>
<reference evidence="16" key="1">
    <citation type="journal article" date="2019" name="Int. J. Syst. Evol. Microbiol.">
        <title>The Global Catalogue of Microorganisms (GCM) 10K type strain sequencing project: providing services to taxonomists for standard genome sequencing and annotation.</title>
        <authorList>
            <consortium name="The Broad Institute Genomics Platform"/>
            <consortium name="The Broad Institute Genome Sequencing Center for Infectious Disease"/>
            <person name="Wu L."/>
            <person name="Ma J."/>
        </authorList>
    </citation>
    <scope>NUCLEOTIDE SEQUENCE [LARGE SCALE GENOMIC DNA]</scope>
    <source>
        <strain evidence="16">KCTC 52141</strain>
    </source>
</reference>
<dbReference type="PANTHER" id="PTHR32552">
    <property type="entry name" value="FERRICHROME IRON RECEPTOR-RELATED"/>
    <property type="match status" value="1"/>
</dbReference>
<dbReference type="Pfam" id="PF07715">
    <property type="entry name" value="Plug"/>
    <property type="match status" value="1"/>
</dbReference>
<name>A0ABV7HNR7_9GAMM</name>
<comment type="caution">
    <text evidence="15">The sequence shown here is derived from an EMBL/GenBank/DDBJ whole genome shotgun (WGS) entry which is preliminary data.</text>
</comment>
<dbReference type="InterPro" id="IPR012910">
    <property type="entry name" value="Plug_dom"/>
</dbReference>
<keyword evidence="5 10" id="KW-0812">Transmembrane</keyword>
<evidence type="ECO:0000256" key="12">
    <source>
        <dbReference type="SAM" id="SignalP"/>
    </source>
</evidence>
<feature type="domain" description="TonB-dependent receptor-like beta-barrel" evidence="13">
    <location>
        <begin position="241"/>
        <end position="690"/>
    </location>
</feature>
<evidence type="ECO:0000313" key="16">
    <source>
        <dbReference type="Proteomes" id="UP001595548"/>
    </source>
</evidence>
<dbReference type="InterPro" id="IPR037066">
    <property type="entry name" value="Plug_dom_sf"/>
</dbReference>
<dbReference type="InterPro" id="IPR036942">
    <property type="entry name" value="Beta-barrel_TonB_sf"/>
</dbReference>
<feature type="signal peptide" evidence="12">
    <location>
        <begin position="1"/>
        <end position="32"/>
    </location>
</feature>
<dbReference type="Gene3D" id="2.40.170.20">
    <property type="entry name" value="TonB-dependent receptor, beta-barrel domain"/>
    <property type="match status" value="1"/>
</dbReference>
<keyword evidence="7 10" id="KW-0472">Membrane</keyword>
<evidence type="ECO:0000259" key="14">
    <source>
        <dbReference type="Pfam" id="PF07715"/>
    </source>
</evidence>
<dbReference type="NCBIfam" id="TIGR01783">
    <property type="entry name" value="TonB-siderophor"/>
    <property type="match status" value="1"/>
</dbReference>
<dbReference type="Pfam" id="PF00593">
    <property type="entry name" value="TonB_dep_Rec_b-barrel"/>
    <property type="match status" value="1"/>
</dbReference>
<feature type="chain" id="PRO_5046634088" evidence="12">
    <location>
        <begin position="33"/>
        <end position="721"/>
    </location>
</feature>
<evidence type="ECO:0000256" key="8">
    <source>
        <dbReference type="ARBA" id="ARBA00023170"/>
    </source>
</evidence>
<keyword evidence="9 10" id="KW-0998">Cell outer membrane</keyword>
<dbReference type="PANTHER" id="PTHR32552:SF83">
    <property type="entry name" value="BLR3904 PROTEIN"/>
    <property type="match status" value="1"/>
</dbReference>
<gene>
    <name evidence="15" type="ORF">ACFOEB_03415</name>
</gene>
<dbReference type="Proteomes" id="UP001595548">
    <property type="component" value="Unassembled WGS sequence"/>
</dbReference>
<comment type="subcellular location">
    <subcellularLocation>
        <location evidence="1 10">Cell outer membrane</location>
        <topology evidence="1 10">Multi-pass membrane protein</topology>
    </subcellularLocation>
</comment>
<accession>A0ABV7HNR7</accession>
<feature type="domain" description="TonB-dependent receptor plug" evidence="14">
    <location>
        <begin position="69"/>
        <end position="166"/>
    </location>
</feature>
<keyword evidence="6 11" id="KW-0798">TonB box</keyword>
<comment type="similarity">
    <text evidence="2 10 11">Belongs to the TonB-dependent receptor family.</text>
</comment>
<dbReference type="Gene3D" id="2.170.130.10">
    <property type="entry name" value="TonB-dependent receptor, plug domain"/>
    <property type="match status" value="1"/>
</dbReference>
<keyword evidence="12" id="KW-0732">Signal</keyword>
<evidence type="ECO:0000256" key="2">
    <source>
        <dbReference type="ARBA" id="ARBA00009810"/>
    </source>
</evidence>
<keyword evidence="16" id="KW-1185">Reference proteome</keyword>
<dbReference type="EMBL" id="JBHRTL010000004">
    <property type="protein sequence ID" value="MFC3154238.1"/>
    <property type="molecule type" value="Genomic_DNA"/>
</dbReference>
<keyword evidence="8 15" id="KW-0675">Receptor</keyword>
<keyword evidence="4 10" id="KW-1134">Transmembrane beta strand</keyword>
<dbReference type="CDD" id="cd01347">
    <property type="entry name" value="ligand_gated_channel"/>
    <property type="match status" value="1"/>
</dbReference>
<organism evidence="15 16">
    <name type="scientific">Gilvimarinus japonicus</name>
    <dbReference type="NCBI Taxonomy" id="1796469"/>
    <lineage>
        <taxon>Bacteria</taxon>
        <taxon>Pseudomonadati</taxon>
        <taxon>Pseudomonadota</taxon>
        <taxon>Gammaproteobacteria</taxon>
        <taxon>Cellvibrionales</taxon>
        <taxon>Cellvibrionaceae</taxon>
        <taxon>Gilvimarinus</taxon>
    </lineage>
</organism>
<protein>
    <submittedName>
        <fullName evidence="15">TonB-dependent receptor</fullName>
    </submittedName>
</protein>
<dbReference type="InterPro" id="IPR039426">
    <property type="entry name" value="TonB-dep_rcpt-like"/>
</dbReference>
<evidence type="ECO:0000256" key="6">
    <source>
        <dbReference type="ARBA" id="ARBA00023077"/>
    </source>
</evidence>
<evidence type="ECO:0000256" key="9">
    <source>
        <dbReference type="ARBA" id="ARBA00023237"/>
    </source>
</evidence>
<dbReference type="SUPFAM" id="SSF56935">
    <property type="entry name" value="Porins"/>
    <property type="match status" value="1"/>
</dbReference>
<evidence type="ECO:0000259" key="13">
    <source>
        <dbReference type="Pfam" id="PF00593"/>
    </source>
</evidence>
<evidence type="ECO:0000313" key="15">
    <source>
        <dbReference type="EMBL" id="MFC3154238.1"/>
    </source>
</evidence>
<dbReference type="RefSeq" id="WP_382414387.1">
    <property type="nucleotide sequence ID" value="NZ_AP031500.1"/>
</dbReference>
<evidence type="ECO:0000256" key="5">
    <source>
        <dbReference type="ARBA" id="ARBA00022692"/>
    </source>
</evidence>
<evidence type="ECO:0000256" key="3">
    <source>
        <dbReference type="ARBA" id="ARBA00022448"/>
    </source>
</evidence>
<evidence type="ECO:0000256" key="10">
    <source>
        <dbReference type="PROSITE-ProRule" id="PRU01360"/>
    </source>
</evidence>
<sequence length="721" mass="78247">MNYRHLPITIGAVQRCALASAVGFAMSSTAFAQTSGEGAVLEKTRIESTDERSYKVDSMSSPKRTQPILDTAATQYVLTEQVMDDQGVDSLQQALRNVPGITIAAGEGGTNPGDNLSIRGFDSSENIYADGVRDTAVYERDVYNLEQLEVTLGPSSTYNGRGSTGGSVNLITKTAKFDTAYRGTVKAGNDDQLRATIDLNQQLSDTVAGRLNLLVEDSGTPGRDVVENTSVGIAPSLAMQLGEATRLDLYGEYLDQDNIPDFGIPMFTRDNGEVYIPDGTADNFYGFAEGRDTEEVDVMTFSGKISHDFSDNTRLTSLLKYTDNDLFYVRTSPRFSRTDPDNFARRDDIKSKSQSRDIVTSLTDITTQFNTGSVQHDFNVGVELTQENLDQYVVNVESGDYPVDTPLYSPNPNDTWVGSISEDKSQIRASESETYAIYAFDTLTLNQHWELTGGVRLEQFDLTYNQNYTSSGRSGETPPFSLDSSDTMLSWNASAVYKPAENGSIYFGVGSAFTPAGNGLTLSADTADLDPEEALSYELGTKWDLFSGNLLASAAVFRTVRTNAQTTDADGEGIVLDGEQQVDGIEFGLTGNITDALQIQASAAIMDSEVTESNDPEEQGNELVLTPDNTLSIWANYTVTDSLKIGGGVQHMGEYSVRDGVTVPSYQVLQLMVSYQLNDAISFQLNGDNLADERYISSSRPGGHAYVGDGRSVTLGANFSF</sequence>
<evidence type="ECO:0000256" key="1">
    <source>
        <dbReference type="ARBA" id="ARBA00004571"/>
    </source>
</evidence>
<dbReference type="InterPro" id="IPR010105">
    <property type="entry name" value="TonB_sidphr_rcpt"/>
</dbReference>
<evidence type="ECO:0000256" key="7">
    <source>
        <dbReference type="ARBA" id="ARBA00023136"/>
    </source>
</evidence>
<proteinExistence type="inferred from homology"/>
<keyword evidence="3 10" id="KW-0813">Transport</keyword>
<dbReference type="PROSITE" id="PS52016">
    <property type="entry name" value="TONB_DEPENDENT_REC_3"/>
    <property type="match status" value="1"/>
</dbReference>
<evidence type="ECO:0000256" key="4">
    <source>
        <dbReference type="ARBA" id="ARBA00022452"/>
    </source>
</evidence>